<dbReference type="InterPro" id="IPR005829">
    <property type="entry name" value="Sugar_transporter_CS"/>
</dbReference>
<dbReference type="GO" id="GO:0005886">
    <property type="term" value="C:plasma membrane"/>
    <property type="evidence" value="ECO:0007669"/>
    <property type="project" value="UniProtKB-SubCell"/>
</dbReference>
<dbReference type="NCBIfam" id="TIGR00710">
    <property type="entry name" value="efflux_Bcr_CflA"/>
    <property type="match status" value="1"/>
</dbReference>
<evidence type="ECO:0000256" key="7">
    <source>
        <dbReference type="ARBA" id="ARBA00023136"/>
    </source>
</evidence>
<evidence type="ECO:0000256" key="4">
    <source>
        <dbReference type="ARBA" id="ARBA00022475"/>
    </source>
</evidence>
<dbReference type="GO" id="GO:0042910">
    <property type="term" value="F:xenobiotic transmembrane transporter activity"/>
    <property type="evidence" value="ECO:0007669"/>
    <property type="project" value="InterPro"/>
</dbReference>
<dbReference type="InterPro" id="IPR020846">
    <property type="entry name" value="MFS_dom"/>
</dbReference>
<feature type="transmembrane region" description="Helical" evidence="8">
    <location>
        <begin position="104"/>
        <end position="125"/>
    </location>
</feature>
<reference evidence="10 11" key="1">
    <citation type="submission" date="2019-03" db="EMBL/GenBank/DDBJ databases">
        <title>Genomic Encyclopedia of Type Strains, Phase III (KMG-III): the genomes of soil and plant-associated and newly described type strains.</title>
        <authorList>
            <person name="Whitman W."/>
        </authorList>
    </citation>
    <scope>NUCLEOTIDE SEQUENCE [LARGE SCALE GENOMIC DNA]</scope>
    <source>
        <strain evidence="10 11">VKM Ac-2570</strain>
    </source>
</reference>
<evidence type="ECO:0000256" key="3">
    <source>
        <dbReference type="ARBA" id="ARBA00022448"/>
    </source>
</evidence>
<keyword evidence="7 8" id="KW-0472">Membrane</keyword>
<evidence type="ECO:0000256" key="2">
    <source>
        <dbReference type="ARBA" id="ARBA00006236"/>
    </source>
</evidence>
<dbReference type="PROSITE" id="PS00216">
    <property type="entry name" value="SUGAR_TRANSPORT_1"/>
    <property type="match status" value="1"/>
</dbReference>
<dbReference type="Pfam" id="PF07690">
    <property type="entry name" value="MFS_1"/>
    <property type="match status" value="1"/>
</dbReference>
<keyword evidence="5 8" id="KW-0812">Transmembrane</keyword>
<comment type="subcellular location">
    <subcellularLocation>
        <location evidence="1">Cell membrane</location>
        <topology evidence="1">Multi-pass membrane protein</topology>
    </subcellularLocation>
</comment>
<evidence type="ECO:0000256" key="8">
    <source>
        <dbReference type="SAM" id="Phobius"/>
    </source>
</evidence>
<dbReference type="InterPro" id="IPR011701">
    <property type="entry name" value="MFS"/>
</dbReference>
<comment type="caution">
    <text evidence="10">The sequence shown here is derived from an EMBL/GenBank/DDBJ whole genome shotgun (WGS) entry which is preliminary data.</text>
</comment>
<dbReference type="RefSeq" id="WP_202874369.1">
    <property type="nucleotide sequence ID" value="NZ_SODF01000001.1"/>
</dbReference>
<keyword evidence="6 8" id="KW-1133">Transmembrane helix</keyword>
<feature type="transmembrane region" description="Helical" evidence="8">
    <location>
        <begin position="12"/>
        <end position="32"/>
    </location>
</feature>
<dbReference type="Proteomes" id="UP000295447">
    <property type="component" value="Unassembled WGS sequence"/>
</dbReference>
<feature type="transmembrane region" description="Helical" evidence="8">
    <location>
        <begin position="283"/>
        <end position="304"/>
    </location>
</feature>
<feature type="transmembrane region" description="Helical" evidence="8">
    <location>
        <begin position="341"/>
        <end position="358"/>
    </location>
</feature>
<dbReference type="PROSITE" id="PS50850">
    <property type="entry name" value="MFS"/>
    <property type="match status" value="1"/>
</dbReference>
<dbReference type="PANTHER" id="PTHR23502">
    <property type="entry name" value="MAJOR FACILITATOR SUPERFAMILY"/>
    <property type="match status" value="1"/>
</dbReference>
<evidence type="ECO:0000256" key="5">
    <source>
        <dbReference type="ARBA" id="ARBA00022692"/>
    </source>
</evidence>
<keyword evidence="11" id="KW-1185">Reference proteome</keyword>
<gene>
    <name evidence="10" type="ORF">EV650_0747</name>
</gene>
<organism evidence="10 11">
    <name type="scientific">Kribbella kalugense</name>
    <dbReference type="NCBI Taxonomy" id="2512221"/>
    <lineage>
        <taxon>Bacteria</taxon>
        <taxon>Bacillati</taxon>
        <taxon>Actinomycetota</taxon>
        <taxon>Actinomycetes</taxon>
        <taxon>Propionibacteriales</taxon>
        <taxon>Kribbellaceae</taxon>
        <taxon>Kribbella</taxon>
    </lineage>
</organism>
<dbReference type="PANTHER" id="PTHR23502:SF132">
    <property type="entry name" value="POLYAMINE TRANSPORTER 2-RELATED"/>
    <property type="match status" value="1"/>
</dbReference>
<feature type="transmembrane region" description="Helical" evidence="8">
    <location>
        <begin position="137"/>
        <end position="161"/>
    </location>
</feature>
<dbReference type="SUPFAM" id="SSF103473">
    <property type="entry name" value="MFS general substrate transporter"/>
    <property type="match status" value="1"/>
</dbReference>
<proteinExistence type="inferred from homology"/>
<feature type="transmembrane region" description="Helical" evidence="8">
    <location>
        <begin position="310"/>
        <end position="329"/>
    </location>
</feature>
<evidence type="ECO:0000256" key="1">
    <source>
        <dbReference type="ARBA" id="ARBA00004651"/>
    </source>
</evidence>
<keyword evidence="4" id="KW-1003">Cell membrane</keyword>
<feature type="domain" description="Major facilitator superfamily (MFS) profile" evidence="9">
    <location>
        <begin position="13"/>
        <end position="396"/>
    </location>
</feature>
<dbReference type="InterPro" id="IPR036259">
    <property type="entry name" value="MFS_trans_sf"/>
</dbReference>
<name>A0A4R7ZW64_9ACTN</name>
<evidence type="ECO:0000313" key="10">
    <source>
        <dbReference type="EMBL" id="TDW21916.1"/>
    </source>
</evidence>
<feature type="transmembrane region" description="Helical" evidence="8">
    <location>
        <begin position="370"/>
        <end position="388"/>
    </location>
</feature>
<accession>A0A4R7ZW64</accession>
<feature type="transmembrane region" description="Helical" evidence="8">
    <location>
        <begin position="217"/>
        <end position="235"/>
    </location>
</feature>
<evidence type="ECO:0000256" key="6">
    <source>
        <dbReference type="ARBA" id="ARBA00022989"/>
    </source>
</evidence>
<comment type="similarity">
    <text evidence="2">Belongs to the major facilitator superfamily. Bcr/CmlA family.</text>
</comment>
<feature type="transmembrane region" description="Helical" evidence="8">
    <location>
        <begin position="44"/>
        <end position="67"/>
    </location>
</feature>
<evidence type="ECO:0000259" key="9">
    <source>
        <dbReference type="PROSITE" id="PS50850"/>
    </source>
</evidence>
<keyword evidence="3" id="KW-0813">Transport</keyword>
<feature type="transmembrane region" description="Helical" evidence="8">
    <location>
        <begin position="250"/>
        <end position="271"/>
    </location>
</feature>
<evidence type="ECO:0000313" key="11">
    <source>
        <dbReference type="Proteomes" id="UP000295447"/>
    </source>
</evidence>
<dbReference type="InterPro" id="IPR004812">
    <property type="entry name" value="Efflux_drug-R_Bcr/CmlA"/>
</dbReference>
<dbReference type="GO" id="GO:1990961">
    <property type="term" value="P:xenobiotic detoxification by transmembrane export across the plasma membrane"/>
    <property type="evidence" value="ECO:0007669"/>
    <property type="project" value="InterPro"/>
</dbReference>
<feature type="transmembrane region" description="Helical" evidence="8">
    <location>
        <begin position="167"/>
        <end position="187"/>
    </location>
</feature>
<dbReference type="AlphaFoldDB" id="A0A4R7ZW64"/>
<sequence length="400" mass="40916">MPQTTAVRRPIALIVILSALTAVAPFAIDMYVPGFPELGVELKSAASTVQLSMSVFLIGLVIGQLVIGPISDKLGRRRLLLGGTSLFTVLSVACAVAPTMPLLIAGRFLQGCAGAAGLVLARAVLTDRFAGPRLPFYFSIQSMILGIAPVLGPLLGGLIVTAGGWRAVFWVLAGLGVVLLTSVFLGVSESLPVERRAPQGIGATFTAMGQLMRGRAFAGYTLTLGFAAAAMFIYIGGSSYVFQDLFGLSAAQYGMVFASNAAVMLVANIIFGRASKRIAPSLLLSGYITVGVAGALALAIQATIAPTLGGTWAGLAVVMFGIGGTFPSVTTITQTIGRSRAGAAAALSGGGTYLFGALTSPLSGGEVSAMALYMLIALGLAAIALISARPWQPVVERTLT</sequence>
<protein>
    <submittedName>
        <fullName evidence="10">DHA1 family bicyclomycin/chloramphenicol resistance-like MFS transporter</fullName>
    </submittedName>
</protein>
<dbReference type="EMBL" id="SODF01000001">
    <property type="protein sequence ID" value="TDW21916.1"/>
    <property type="molecule type" value="Genomic_DNA"/>
</dbReference>
<feature type="transmembrane region" description="Helical" evidence="8">
    <location>
        <begin position="79"/>
        <end position="98"/>
    </location>
</feature>
<dbReference type="Gene3D" id="1.20.1720.10">
    <property type="entry name" value="Multidrug resistance protein D"/>
    <property type="match status" value="1"/>
</dbReference>